<dbReference type="SUPFAM" id="SSF52467">
    <property type="entry name" value="DHS-like NAD/FAD-binding domain"/>
    <property type="match status" value="1"/>
</dbReference>
<feature type="binding site" evidence="4">
    <location>
        <position position="151"/>
    </location>
    <ligand>
        <name>Zn(2+)</name>
        <dbReference type="ChEBI" id="CHEBI:29105"/>
    </ligand>
</feature>
<sequence>MDKIDKLVHLMKNSKKTIVLTGAGISTESGIPDFRSSTGLWAHIDPMEALSTDVLYNNPNKFYKEGFELLTGMTNAEPNIGHFMLAKLENEGFVDLLITQNIDNLHQRAGSKNIYEVHGNTREGYCTDCGEKVVIEHIKDKVKSGQVPPVCHRCGGILRPSVVMFGDGLPECFDKGWREVEKSELLIVIGSSLSVSPVNYLANICENLAIINLGETMYDYKAKIIINEKIGETLKTVYDRLNK</sequence>
<dbReference type="EMBL" id="NIBG01000007">
    <property type="protein sequence ID" value="PAB59450.1"/>
    <property type="molecule type" value="Genomic_DNA"/>
</dbReference>
<reference evidence="6 7" key="1">
    <citation type="submission" date="2017-06" db="EMBL/GenBank/DDBJ databases">
        <title>Draft genome sequence of anaerobic fermentative bacterium Anaeromicrobium sediminis DY2726D isolated from West Pacific Ocean sediments.</title>
        <authorList>
            <person name="Zeng X."/>
        </authorList>
    </citation>
    <scope>NUCLEOTIDE SEQUENCE [LARGE SCALE GENOMIC DNA]</scope>
    <source>
        <strain evidence="6 7">DY2726D</strain>
    </source>
</reference>
<dbReference type="RefSeq" id="WP_095133340.1">
    <property type="nucleotide sequence ID" value="NZ_NIBG01000007.1"/>
</dbReference>
<dbReference type="InterPro" id="IPR029035">
    <property type="entry name" value="DHS-like_NAD/FAD-binding_dom"/>
</dbReference>
<dbReference type="InterPro" id="IPR003000">
    <property type="entry name" value="Sirtuin"/>
</dbReference>
<dbReference type="InterPro" id="IPR026591">
    <property type="entry name" value="Sirtuin_cat_small_dom_sf"/>
</dbReference>
<dbReference type="InterPro" id="IPR026590">
    <property type="entry name" value="Ssirtuin_cat_dom"/>
</dbReference>
<dbReference type="AlphaFoldDB" id="A0A267MKZ5"/>
<dbReference type="PANTHER" id="PTHR11085">
    <property type="entry name" value="NAD-DEPENDENT PROTEIN DEACYLASE SIRTUIN-5, MITOCHONDRIAL-RELATED"/>
    <property type="match status" value="1"/>
</dbReference>
<dbReference type="GO" id="GO:0070403">
    <property type="term" value="F:NAD+ binding"/>
    <property type="evidence" value="ECO:0007669"/>
    <property type="project" value="InterPro"/>
</dbReference>
<evidence type="ECO:0000256" key="3">
    <source>
        <dbReference type="ARBA" id="ARBA00023027"/>
    </source>
</evidence>
<feature type="binding site" evidence="4">
    <location>
        <position position="129"/>
    </location>
    <ligand>
        <name>Zn(2+)</name>
        <dbReference type="ChEBI" id="CHEBI:29105"/>
    </ligand>
</feature>
<keyword evidence="7" id="KW-1185">Reference proteome</keyword>
<evidence type="ECO:0000256" key="2">
    <source>
        <dbReference type="ARBA" id="ARBA00022679"/>
    </source>
</evidence>
<feature type="binding site" evidence="4">
    <location>
        <position position="154"/>
    </location>
    <ligand>
        <name>Zn(2+)</name>
        <dbReference type="ChEBI" id="CHEBI:29105"/>
    </ligand>
</feature>
<keyword evidence="2" id="KW-0808">Transferase</keyword>
<dbReference type="PROSITE" id="PS50305">
    <property type="entry name" value="SIRTUIN"/>
    <property type="match status" value="1"/>
</dbReference>
<name>A0A267MKZ5_9FIRM</name>
<dbReference type="EC" id="2.3.1.286" evidence="1"/>
<protein>
    <recommendedName>
        <fullName evidence="1">protein acetyllysine N-acetyltransferase</fullName>
        <ecNumber evidence="1">2.3.1.286</ecNumber>
    </recommendedName>
</protein>
<feature type="binding site" evidence="4">
    <location>
        <position position="126"/>
    </location>
    <ligand>
        <name>Zn(2+)</name>
        <dbReference type="ChEBI" id="CHEBI:29105"/>
    </ligand>
</feature>
<feature type="domain" description="Deacetylase sirtuin-type" evidence="5">
    <location>
        <begin position="1"/>
        <end position="243"/>
    </location>
</feature>
<gene>
    <name evidence="6" type="ORF">CCE28_09545</name>
</gene>
<organism evidence="6 7">
    <name type="scientific">Anaeromicrobium sediminis</name>
    <dbReference type="NCBI Taxonomy" id="1478221"/>
    <lineage>
        <taxon>Bacteria</taxon>
        <taxon>Bacillati</taxon>
        <taxon>Bacillota</taxon>
        <taxon>Clostridia</taxon>
        <taxon>Peptostreptococcales</taxon>
        <taxon>Thermotaleaceae</taxon>
        <taxon>Anaeromicrobium</taxon>
    </lineage>
</organism>
<dbReference type="OrthoDB" id="9800582at2"/>
<evidence type="ECO:0000256" key="1">
    <source>
        <dbReference type="ARBA" id="ARBA00012928"/>
    </source>
</evidence>
<dbReference type="Gene3D" id="3.30.1600.10">
    <property type="entry name" value="SIR2/SIRT2 'Small Domain"/>
    <property type="match status" value="1"/>
</dbReference>
<dbReference type="Proteomes" id="UP000216024">
    <property type="component" value="Unassembled WGS sequence"/>
</dbReference>
<feature type="active site" description="Proton acceptor" evidence="4">
    <location>
        <position position="118"/>
    </location>
</feature>
<proteinExistence type="predicted"/>
<evidence type="ECO:0000313" key="6">
    <source>
        <dbReference type="EMBL" id="PAB59450.1"/>
    </source>
</evidence>
<evidence type="ECO:0000313" key="7">
    <source>
        <dbReference type="Proteomes" id="UP000216024"/>
    </source>
</evidence>
<dbReference type="Gene3D" id="3.40.50.1220">
    <property type="entry name" value="TPP-binding domain"/>
    <property type="match status" value="1"/>
</dbReference>
<comment type="caution">
    <text evidence="6">The sequence shown here is derived from an EMBL/GenBank/DDBJ whole genome shotgun (WGS) entry which is preliminary data.</text>
</comment>
<accession>A0A267MKZ5</accession>
<dbReference type="PANTHER" id="PTHR11085:SF4">
    <property type="entry name" value="NAD-DEPENDENT PROTEIN DEACYLASE"/>
    <property type="match status" value="1"/>
</dbReference>
<dbReference type="Pfam" id="PF02146">
    <property type="entry name" value="SIR2"/>
    <property type="match status" value="1"/>
</dbReference>
<dbReference type="InterPro" id="IPR050134">
    <property type="entry name" value="NAD-dep_sirtuin_deacylases"/>
</dbReference>
<dbReference type="GO" id="GO:0017136">
    <property type="term" value="F:histone deacetylase activity, NAD-dependent"/>
    <property type="evidence" value="ECO:0007669"/>
    <property type="project" value="TreeGrafter"/>
</dbReference>
<keyword evidence="4" id="KW-0862">Zinc</keyword>
<evidence type="ECO:0000259" key="5">
    <source>
        <dbReference type="PROSITE" id="PS50305"/>
    </source>
</evidence>
<dbReference type="NCBIfam" id="NF001753">
    <property type="entry name" value="PRK00481.1-3"/>
    <property type="match status" value="1"/>
</dbReference>
<dbReference type="GO" id="GO:0046872">
    <property type="term" value="F:metal ion binding"/>
    <property type="evidence" value="ECO:0007669"/>
    <property type="project" value="UniProtKB-KW"/>
</dbReference>
<keyword evidence="4" id="KW-0479">Metal-binding</keyword>
<evidence type="ECO:0000256" key="4">
    <source>
        <dbReference type="PROSITE-ProRule" id="PRU00236"/>
    </source>
</evidence>
<keyword evidence="3" id="KW-0520">NAD</keyword>